<dbReference type="GO" id="GO:0031543">
    <property type="term" value="F:peptidyl-proline dioxygenase activity"/>
    <property type="evidence" value="ECO:0007669"/>
    <property type="project" value="TreeGrafter"/>
</dbReference>
<evidence type="ECO:0000256" key="6">
    <source>
        <dbReference type="ARBA" id="ARBA00023004"/>
    </source>
</evidence>
<evidence type="ECO:0000313" key="8">
    <source>
        <dbReference type="EMBL" id="CAE4608196.1"/>
    </source>
</evidence>
<keyword evidence="2" id="KW-0479">Metal-binding</keyword>
<dbReference type="InterPro" id="IPR051559">
    <property type="entry name" value="HIF_prolyl_hydroxylases"/>
</dbReference>
<protein>
    <recommendedName>
        <fullName evidence="7">Fe2OG dioxygenase domain-containing protein</fullName>
    </recommendedName>
</protein>
<dbReference type="AlphaFoldDB" id="A0A7S4VN62"/>
<name>A0A7S4VN62_9STRA</name>
<dbReference type="Gene3D" id="2.60.120.620">
    <property type="entry name" value="q2cbj1_9rhob like domain"/>
    <property type="match status" value="1"/>
</dbReference>
<dbReference type="PANTHER" id="PTHR12907">
    <property type="entry name" value="EGL NINE HOMOLOG-RELATED"/>
    <property type="match status" value="1"/>
</dbReference>
<proteinExistence type="predicted"/>
<dbReference type="GO" id="GO:0008198">
    <property type="term" value="F:ferrous iron binding"/>
    <property type="evidence" value="ECO:0007669"/>
    <property type="project" value="TreeGrafter"/>
</dbReference>
<keyword evidence="5" id="KW-0560">Oxidoreductase</keyword>
<dbReference type="PROSITE" id="PS51471">
    <property type="entry name" value="FE2OG_OXY"/>
    <property type="match status" value="1"/>
</dbReference>
<evidence type="ECO:0000256" key="3">
    <source>
        <dbReference type="ARBA" id="ARBA00022896"/>
    </source>
</evidence>
<dbReference type="Pfam" id="PF13640">
    <property type="entry name" value="2OG-FeII_Oxy_3"/>
    <property type="match status" value="1"/>
</dbReference>
<dbReference type="GO" id="GO:0071456">
    <property type="term" value="P:cellular response to hypoxia"/>
    <property type="evidence" value="ECO:0007669"/>
    <property type="project" value="TreeGrafter"/>
</dbReference>
<sequence length="406" mass="45387">MIVMRYVPRYYCMIASSLTFLPRCRGIASSCAYLQYRGKICSTPTTSSCHVHSPSIVFNEEISSETTISKRDETSSSSSISDNISPAMMMIPNQSLEMFRKGEIPILAIPAAISTEMVDRIRLDSSALEKLGSGVKSAGVGTTGLSQEIRKNVHQVWLSTPGELLNMDGLPFVGDLDIRQTLFDIVERTRLDLVHGGDDHYLLSKDLSEEVKMQKYYESLWGSMDTTTTTAAANPPTSKDSILQSQEEAQLITGIEELHPRFIELSYLSYQPGSFYRRHVDRFRTKEDNNKRGSLSSRVVSFILYLGSDSDTTREWNVNVDGGALRVYGRENVDSLICHTTTSSSNLLHILNDDDADILEKEEVYVDIAPLPGTLIMFDSSKVPHAVRETYRSRRCVVGWFGAPCF</sequence>
<dbReference type="GO" id="GO:0031418">
    <property type="term" value="F:L-ascorbic acid binding"/>
    <property type="evidence" value="ECO:0007669"/>
    <property type="project" value="UniProtKB-KW"/>
</dbReference>
<gene>
    <name evidence="8" type="ORF">DBRI00130_LOCUS15430</name>
</gene>
<keyword evidence="3" id="KW-0847">Vitamin C</keyword>
<reference evidence="8" key="1">
    <citation type="submission" date="2021-01" db="EMBL/GenBank/DDBJ databases">
        <authorList>
            <person name="Corre E."/>
            <person name="Pelletier E."/>
            <person name="Niang G."/>
            <person name="Scheremetjew M."/>
            <person name="Finn R."/>
            <person name="Kale V."/>
            <person name="Holt S."/>
            <person name="Cochrane G."/>
            <person name="Meng A."/>
            <person name="Brown T."/>
            <person name="Cohen L."/>
        </authorList>
    </citation>
    <scope>NUCLEOTIDE SEQUENCE</scope>
    <source>
        <strain evidence="8">GSO104</strain>
    </source>
</reference>
<evidence type="ECO:0000256" key="4">
    <source>
        <dbReference type="ARBA" id="ARBA00022964"/>
    </source>
</evidence>
<comment type="cofactor">
    <cofactor evidence="1">
        <name>L-ascorbate</name>
        <dbReference type="ChEBI" id="CHEBI:38290"/>
    </cofactor>
</comment>
<keyword evidence="4" id="KW-0223">Dioxygenase</keyword>
<accession>A0A7S4VN62</accession>
<dbReference type="SMART" id="SM00702">
    <property type="entry name" value="P4Hc"/>
    <property type="match status" value="1"/>
</dbReference>
<evidence type="ECO:0000256" key="2">
    <source>
        <dbReference type="ARBA" id="ARBA00022723"/>
    </source>
</evidence>
<dbReference type="InterPro" id="IPR006620">
    <property type="entry name" value="Pro_4_hyd_alph"/>
</dbReference>
<evidence type="ECO:0000259" key="7">
    <source>
        <dbReference type="PROSITE" id="PS51471"/>
    </source>
</evidence>
<evidence type="ECO:0000256" key="5">
    <source>
        <dbReference type="ARBA" id="ARBA00023002"/>
    </source>
</evidence>
<evidence type="ECO:0000256" key="1">
    <source>
        <dbReference type="ARBA" id="ARBA00001961"/>
    </source>
</evidence>
<dbReference type="InterPro" id="IPR044862">
    <property type="entry name" value="Pro_4_hyd_alph_FE2OG_OXY"/>
</dbReference>
<dbReference type="InterPro" id="IPR005123">
    <property type="entry name" value="Oxoglu/Fe-dep_dioxygenase_dom"/>
</dbReference>
<organism evidence="8">
    <name type="scientific">Ditylum brightwellii</name>
    <dbReference type="NCBI Taxonomy" id="49249"/>
    <lineage>
        <taxon>Eukaryota</taxon>
        <taxon>Sar</taxon>
        <taxon>Stramenopiles</taxon>
        <taxon>Ochrophyta</taxon>
        <taxon>Bacillariophyta</taxon>
        <taxon>Mediophyceae</taxon>
        <taxon>Lithodesmiophycidae</taxon>
        <taxon>Lithodesmiales</taxon>
        <taxon>Lithodesmiaceae</taxon>
        <taxon>Ditylum</taxon>
    </lineage>
</organism>
<feature type="domain" description="Fe2OG dioxygenase" evidence="7">
    <location>
        <begin position="257"/>
        <end position="404"/>
    </location>
</feature>
<keyword evidence="6" id="KW-0408">Iron</keyword>
<dbReference type="EMBL" id="HBNS01019391">
    <property type="protein sequence ID" value="CAE4608196.1"/>
    <property type="molecule type" value="Transcribed_RNA"/>
</dbReference>
<dbReference type="PANTHER" id="PTHR12907:SF26">
    <property type="entry name" value="HIF PROLYL HYDROXYLASE, ISOFORM C"/>
    <property type="match status" value="1"/>
</dbReference>